<dbReference type="EMBL" id="PKPP01001216">
    <property type="protein sequence ID" value="PWA84556.1"/>
    <property type="molecule type" value="Genomic_DNA"/>
</dbReference>
<evidence type="ECO:0000313" key="3">
    <source>
        <dbReference type="Proteomes" id="UP000245207"/>
    </source>
</evidence>
<proteinExistence type="predicted"/>
<keyword evidence="3" id="KW-1185">Reference proteome</keyword>
<keyword evidence="2" id="KW-0675">Receptor</keyword>
<dbReference type="AlphaFoldDB" id="A0A2U1PFM6"/>
<feature type="signal peptide" evidence="1">
    <location>
        <begin position="1"/>
        <end position="17"/>
    </location>
</feature>
<dbReference type="OrthoDB" id="5984008at2759"/>
<keyword evidence="1" id="KW-0732">Signal</keyword>
<feature type="chain" id="PRO_5015763139" evidence="1">
    <location>
        <begin position="18"/>
        <end position="107"/>
    </location>
</feature>
<protein>
    <submittedName>
        <fullName evidence="2">Glutamate receptor 2</fullName>
    </submittedName>
</protein>
<dbReference type="Gene3D" id="3.40.50.2300">
    <property type="match status" value="1"/>
</dbReference>
<comment type="caution">
    <text evidence="2">The sequence shown here is derived from an EMBL/GenBank/DDBJ whole genome shotgun (WGS) entry which is preliminary data.</text>
</comment>
<gene>
    <name evidence="2" type="ORF">CTI12_AA158220</name>
</gene>
<sequence length="107" mass="11592">MVMRLLLFVGLVHGVFPFVNSRSNIVDIGSIVTPETINGRVSTIAMKAAVDDVNSDPTILQGKELRLNIHEANFTGFFSIIDAAVIRCLMVQKAAKTDRAGMAINGF</sequence>
<evidence type="ECO:0000256" key="1">
    <source>
        <dbReference type="SAM" id="SignalP"/>
    </source>
</evidence>
<dbReference type="STRING" id="35608.A0A2U1PFM6"/>
<organism evidence="2 3">
    <name type="scientific">Artemisia annua</name>
    <name type="common">Sweet wormwood</name>
    <dbReference type="NCBI Taxonomy" id="35608"/>
    <lineage>
        <taxon>Eukaryota</taxon>
        <taxon>Viridiplantae</taxon>
        <taxon>Streptophyta</taxon>
        <taxon>Embryophyta</taxon>
        <taxon>Tracheophyta</taxon>
        <taxon>Spermatophyta</taxon>
        <taxon>Magnoliopsida</taxon>
        <taxon>eudicotyledons</taxon>
        <taxon>Gunneridae</taxon>
        <taxon>Pentapetalae</taxon>
        <taxon>asterids</taxon>
        <taxon>campanulids</taxon>
        <taxon>Asterales</taxon>
        <taxon>Asteraceae</taxon>
        <taxon>Asteroideae</taxon>
        <taxon>Anthemideae</taxon>
        <taxon>Artemisiinae</taxon>
        <taxon>Artemisia</taxon>
    </lineage>
</organism>
<dbReference type="Proteomes" id="UP000245207">
    <property type="component" value="Unassembled WGS sequence"/>
</dbReference>
<name>A0A2U1PFM6_ARTAN</name>
<reference evidence="2 3" key="1">
    <citation type="journal article" date="2018" name="Mol. Plant">
        <title>The genome of Artemisia annua provides insight into the evolution of Asteraceae family and artemisinin biosynthesis.</title>
        <authorList>
            <person name="Shen Q."/>
            <person name="Zhang L."/>
            <person name="Liao Z."/>
            <person name="Wang S."/>
            <person name="Yan T."/>
            <person name="Shi P."/>
            <person name="Liu M."/>
            <person name="Fu X."/>
            <person name="Pan Q."/>
            <person name="Wang Y."/>
            <person name="Lv Z."/>
            <person name="Lu X."/>
            <person name="Zhang F."/>
            <person name="Jiang W."/>
            <person name="Ma Y."/>
            <person name="Chen M."/>
            <person name="Hao X."/>
            <person name="Li L."/>
            <person name="Tang Y."/>
            <person name="Lv G."/>
            <person name="Zhou Y."/>
            <person name="Sun X."/>
            <person name="Brodelius P.E."/>
            <person name="Rose J.K.C."/>
            <person name="Tang K."/>
        </authorList>
    </citation>
    <scope>NUCLEOTIDE SEQUENCE [LARGE SCALE GENOMIC DNA]</scope>
    <source>
        <strain evidence="3">cv. Huhao1</strain>
        <tissue evidence="2">Leaf</tissue>
    </source>
</reference>
<evidence type="ECO:0000313" key="2">
    <source>
        <dbReference type="EMBL" id="PWA84556.1"/>
    </source>
</evidence>
<accession>A0A2U1PFM6</accession>